<dbReference type="AlphaFoldDB" id="A0A420ZDD4"/>
<keyword evidence="1" id="KW-0812">Transmembrane</keyword>
<evidence type="ECO:0000313" key="3">
    <source>
        <dbReference type="Proteomes" id="UP000281261"/>
    </source>
</evidence>
<keyword evidence="1" id="KW-0472">Membrane</keyword>
<gene>
    <name evidence="2" type="ORF">DRH29_01290</name>
</gene>
<name>A0A420ZDD4_UNCK3</name>
<evidence type="ECO:0000313" key="2">
    <source>
        <dbReference type="EMBL" id="RLC37705.1"/>
    </source>
</evidence>
<reference evidence="2 3" key="1">
    <citation type="submission" date="2018-06" db="EMBL/GenBank/DDBJ databases">
        <title>Extensive metabolic versatility and redundancy in microbially diverse, dynamic hydrothermal sediments.</title>
        <authorList>
            <person name="Dombrowski N."/>
            <person name="Teske A."/>
            <person name="Baker B.J."/>
        </authorList>
    </citation>
    <scope>NUCLEOTIDE SEQUENCE [LARGE SCALE GENOMIC DNA]</scope>
    <source>
        <strain evidence="2">B79_G16</strain>
    </source>
</reference>
<dbReference type="EMBL" id="QMNG01000002">
    <property type="protein sequence ID" value="RLC37705.1"/>
    <property type="molecule type" value="Genomic_DNA"/>
</dbReference>
<accession>A0A420ZDD4</accession>
<proteinExistence type="predicted"/>
<comment type="caution">
    <text evidence="2">The sequence shown here is derived from an EMBL/GenBank/DDBJ whole genome shotgun (WGS) entry which is preliminary data.</text>
</comment>
<feature type="transmembrane region" description="Helical" evidence="1">
    <location>
        <begin position="588"/>
        <end position="607"/>
    </location>
</feature>
<feature type="transmembrane region" description="Helical" evidence="1">
    <location>
        <begin position="1109"/>
        <end position="1131"/>
    </location>
</feature>
<evidence type="ECO:0000256" key="1">
    <source>
        <dbReference type="SAM" id="Phobius"/>
    </source>
</evidence>
<dbReference type="Proteomes" id="UP000281261">
    <property type="component" value="Unassembled WGS sequence"/>
</dbReference>
<protein>
    <submittedName>
        <fullName evidence="2">Uncharacterized protein</fullName>
    </submittedName>
</protein>
<sequence length="1147" mass="129405">MKRATNKYLPRPRLMLPQAQRSNLSWIAIGLGVAALAVIIWVLLLPPRLTPPPVHIYDGENIRYELRRGTYVQVDETRTASVGLAEYSLELNFDKQQISPMIGSSLKGTIQLLNNGVSVDQMPESLWSQVSKSETPTPRVYLKTYGVYGWGCSTYQPQMAILGETESGQLAAKGLSSSLKTDWDACGPTTKYISIKRYKTPDLSSYIYSPQAIQVLDEKNNLVSTYLDLSQGQAEFEFVYQGGRYAPYLEFEIFNSLQQDIYTRKIVPFQDQKQSVIDVADPTIQKGRINYQVEFSSEALTAEQEETIRIDITALDSATGEVHDLPYQRVKVWAYPLAYYVKYTQRSFVPFDSLFVEKGILEQPGEFIGDLTNGKVDDAIVDSNNRHKTLLYDKGEYIEADLIDGKTSVYFKYNGKYRQSPHLAFVVQPANYDYEYTIEKLQKFGGDVFSGKQFIYPAAPLTTPRYSTEMPPRPDWPDDIEDIEFLKGIDSDYVFLYEQWQRNDAVVNENYSVTTLPIKIPKGTAEKINWLFIWRSWMWLVAPAIAAAVGLILFYIARRRKVNIFSQRGKRIAANPRIGHLSLLSKRGVIAVAFVAAAAILVFAMVVNYDTSLAELPDAGLKDSFPPANQQQAGPSSGYRLDISFENDILNPYPGGISKGVVRVLDANGQILPVDGTVSLVEGVIDFDFNIRETRPVLRQTDRRSNYGEIRGLESIRREIIDPAVIELVKEENNSAGILEGILENNTDLIGGDQAADAVRDIIGTLTDIIDEYYVIPVEVKPSTDFWEPGCSVDVFSGRVKCSEVLLLHNGVAEFEYISHGVRYPYTTFSVMAREVPSQHLKIYNQINYESYAPGLAIDNEEAASAYRLASWGIDRDFRQYQEDLARNDYSLPPASVWTLKSVPFGRYQDFTPPLPADDSIQTKVDYYYEIKSSVAKPELTEGNRFQITIVPRALAGRSVPSNISNRAILTILPSYDPVDDNSDDATDVKIYAAKLAKPGSGELVEEIKLVLTDKPVTVDLEFTGEASILPYLKFNLKVFGVEGYPEYMKFDDQIYKDSIPQATLNTVIRNQSPYYRVESPEIMTISASVPLRTANLWGVIKSSDVYHFGWWFIASQIIQILAAGMMIIIFRKRRRSRPRSNHEKEK</sequence>
<keyword evidence="1" id="KW-1133">Transmembrane helix</keyword>
<feature type="transmembrane region" description="Helical" evidence="1">
    <location>
        <begin position="21"/>
        <end position="44"/>
    </location>
</feature>
<feature type="transmembrane region" description="Helical" evidence="1">
    <location>
        <begin position="537"/>
        <end position="557"/>
    </location>
</feature>
<organism evidence="2 3">
    <name type="scientific">candidate division Kazan bacterium</name>
    <dbReference type="NCBI Taxonomy" id="2202143"/>
    <lineage>
        <taxon>Bacteria</taxon>
        <taxon>Bacteria division Kazan-3B-28</taxon>
    </lineage>
</organism>